<dbReference type="InterPro" id="IPR001128">
    <property type="entry name" value="Cyt_P450"/>
</dbReference>
<evidence type="ECO:0000256" key="8">
    <source>
        <dbReference type="SAM" id="Phobius"/>
    </source>
</evidence>
<keyword evidence="4" id="KW-0479">Metal-binding</keyword>
<dbReference type="InterPro" id="IPR017972">
    <property type="entry name" value="Cyt_P450_CS"/>
</dbReference>
<dbReference type="PANTHER" id="PTHR24296">
    <property type="entry name" value="CYTOCHROME P450"/>
    <property type="match status" value="1"/>
</dbReference>
<comment type="cofactor">
    <cofactor evidence="1">
        <name>heme</name>
        <dbReference type="ChEBI" id="CHEBI:30413"/>
    </cofactor>
</comment>
<dbReference type="CDD" id="cd11064">
    <property type="entry name" value="CYP86A"/>
    <property type="match status" value="2"/>
</dbReference>
<dbReference type="Pfam" id="PF00067">
    <property type="entry name" value="p450"/>
    <property type="match status" value="2"/>
</dbReference>
<dbReference type="GO" id="GO:0020037">
    <property type="term" value="F:heme binding"/>
    <property type="evidence" value="ECO:0007669"/>
    <property type="project" value="InterPro"/>
</dbReference>
<dbReference type="GO" id="GO:0004497">
    <property type="term" value="F:monooxygenase activity"/>
    <property type="evidence" value="ECO:0007669"/>
    <property type="project" value="UniProtKB-KW"/>
</dbReference>
<evidence type="ECO:0000256" key="1">
    <source>
        <dbReference type="ARBA" id="ARBA00001971"/>
    </source>
</evidence>
<dbReference type="GO" id="GO:0016705">
    <property type="term" value="F:oxidoreductase activity, acting on paired donors, with incorporation or reduction of molecular oxygen"/>
    <property type="evidence" value="ECO:0007669"/>
    <property type="project" value="InterPro"/>
</dbReference>
<dbReference type="PRINTS" id="PR00463">
    <property type="entry name" value="EP450I"/>
</dbReference>
<evidence type="ECO:0000256" key="3">
    <source>
        <dbReference type="ARBA" id="ARBA00022617"/>
    </source>
</evidence>
<dbReference type="GO" id="GO:0006629">
    <property type="term" value="P:lipid metabolic process"/>
    <property type="evidence" value="ECO:0007669"/>
    <property type="project" value="UniProtKB-ARBA"/>
</dbReference>
<reference evidence="9 10" key="1">
    <citation type="submission" date="2020-09" db="EMBL/GenBank/DDBJ databases">
        <authorList>
            <person name="Ashkenazy H."/>
        </authorList>
    </citation>
    <scope>NUCLEOTIDE SEQUENCE [LARGE SCALE GENOMIC DNA]</scope>
    <source>
        <strain evidence="10">cv. Cdm-0</strain>
    </source>
</reference>
<evidence type="ECO:0000256" key="7">
    <source>
        <dbReference type="ARBA" id="ARBA00023033"/>
    </source>
</evidence>
<keyword evidence="7" id="KW-0503">Monooxygenase</keyword>
<dbReference type="Proteomes" id="UP000516314">
    <property type="component" value="Chromosome 1"/>
</dbReference>
<organism evidence="9 10">
    <name type="scientific">Arabidopsis thaliana</name>
    <name type="common">Mouse-ear cress</name>
    <dbReference type="NCBI Taxonomy" id="3702"/>
    <lineage>
        <taxon>Eukaryota</taxon>
        <taxon>Viridiplantae</taxon>
        <taxon>Streptophyta</taxon>
        <taxon>Embryophyta</taxon>
        <taxon>Tracheophyta</taxon>
        <taxon>Spermatophyta</taxon>
        <taxon>Magnoliopsida</taxon>
        <taxon>eudicotyledons</taxon>
        <taxon>Gunneridae</taxon>
        <taxon>Pentapetalae</taxon>
        <taxon>rosids</taxon>
        <taxon>malvids</taxon>
        <taxon>Brassicales</taxon>
        <taxon>Brassicaceae</taxon>
        <taxon>Camelineae</taxon>
        <taxon>Arabidopsis</taxon>
    </lineage>
</organism>
<keyword evidence="8" id="KW-0472">Membrane</keyword>
<name>A0A7G2DQG3_ARATH</name>
<evidence type="ECO:0000313" key="9">
    <source>
        <dbReference type="EMBL" id="CAD5312579.1"/>
    </source>
</evidence>
<dbReference type="PRINTS" id="PR00385">
    <property type="entry name" value="P450"/>
</dbReference>
<accession>A0A7G2DQG3</accession>
<feature type="transmembrane region" description="Helical" evidence="8">
    <location>
        <begin position="12"/>
        <end position="29"/>
    </location>
</feature>
<keyword evidence="5" id="KW-0560">Oxidoreductase</keyword>
<dbReference type="GO" id="GO:0005506">
    <property type="term" value="F:iron ion binding"/>
    <property type="evidence" value="ECO:0007669"/>
    <property type="project" value="InterPro"/>
</dbReference>
<keyword evidence="8" id="KW-1133">Transmembrane helix</keyword>
<dbReference type="SUPFAM" id="SSF48264">
    <property type="entry name" value="Cytochrome P450"/>
    <property type="match status" value="2"/>
</dbReference>
<dbReference type="InterPro" id="IPR002401">
    <property type="entry name" value="Cyt_P450_E_grp-I"/>
</dbReference>
<dbReference type="Gene3D" id="1.10.630.10">
    <property type="entry name" value="Cytochrome P450"/>
    <property type="match status" value="2"/>
</dbReference>
<feature type="transmembrane region" description="Helical" evidence="8">
    <location>
        <begin position="41"/>
        <end position="62"/>
    </location>
</feature>
<dbReference type="InterPro" id="IPR036396">
    <property type="entry name" value="Cyt_P450_sf"/>
</dbReference>
<comment type="similarity">
    <text evidence="2">Belongs to the cytochrome P450 family.</text>
</comment>
<evidence type="ECO:0000256" key="5">
    <source>
        <dbReference type="ARBA" id="ARBA00023002"/>
    </source>
</evidence>
<evidence type="ECO:0000313" key="10">
    <source>
        <dbReference type="Proteomes" id="UP000516314"/>
    </source>
</evidence>
<evidence type="ECO:0000256" key="6">
    <source>
        <dbReference type="ARBA" id="ARBA00023004"/>
    </source>
</evidence>
<sequence>MSLTERLYNHLSLFDLLLSLLGLFVFCCLREKLTNKRGPMLWPVFGITLEFFFHINDVYGWVTRSLKKCRGTFLYRGVWLDGSYGAVTCVPANVEYMLKTNFKNFPKGTFFKSRFNDLLEEGIFNADDDSWKEQRRIIITEMHSTGFVEHSFQTTQHLVRKKLLKVMESFAKSQEAFDLQDVFLRLTFDIICLAGLGADPETLAVDLPQVPFAKAFEEATESTLFRFMIPPFIWKPMRFLDTGYEKGLRIAVGVVHGFVDKMIVDRICELKEEETLDNRSDVLSRIIQIESHKRENEIDPSTIRFFRQFCTSFILAGRDTSSVALSWFCWVIQKHPEVENKIICEIREILRQRGDSPTSKNESLFTVKELNNMVYLQAALSETLRLFPPIPMEMKQAIEDDVLPDGTFVRKGSRVYFSIYAMGRMESIWGKDCEIFRPERWIQAGKFVSDDQFKYVVFNAGPRLCIGKTFAYLQMKMIAASVLLRYSIKVVQDHVIAPRVTTNLYMKYGLKVTITPRSLEEKKLESFAAQTDTPWLVSVMRAEEKPIFLALLYLKSPPLEISSVRNSQTESYLSSPIWQSIGSDARVHSVTKKLGPTIWPVFGITPEFFFHRNDVYGWATRCLKKCRGTFLYNGIWLGGSYGAVTCVPANVEYMLKTNFKNFPKGAFFKERFNDLLEDGIFNADAESWKEQRRIIITEMHSTRFVEHSFQTTQDLVRKKLLKVMESFARSQEAFDLQDVLLRLTFDNICIAGLGDDPGTLDSDLPLVPFAQAFEEATESTMFRFMIPPFIWKPLKFFDIGYEKGLRKAVDVVHEFVDKMVVDRICKLKEEGTLGNRSDVLSRIIEIESHKTTDEKDPSTIKFFRQFCTSFILAGRDTSSVALTWFFWVIQKHPEVENKIIREISEILRQRGDSPTSKNESLFTVKELNDMVYLQAALSETMRLYPPIPMEMKQAIEDDVFPDGTFIRKGSRVYFATYAMGRMESIWGKDCESFKPERWIQSGNFVNDDQFKYVVFNAGPRLCLGKTFAYLQMKTIAASVLSRYSIKVAKDHVVVPRVTTTLYMRHGLKVTISSKSLEEKIHVQD</sequence>
<evidence type="ECO:0000256" key="2">
    <source>
        <dbReference type="ARBA" id="ARBA00010617"/>
    </source>
</evidence>
<dbReference type="EMBL" id="LR881466">
    <property type="protein sequence ID" value="CAD5312579.1"/>
    <property type="molecule type" value="Genomic_DNA"/>
</dbReference>
<protein>
    <submittedName>
        <fullName evidence="9">(thale cress) hypothetical protein</fullName>
    </submittedName>
</protein>
<proteinExistence type="inferred from homology"/>
<keyword evidence="3" id="KW-0349">Heme</keyword>
<gene>
    <name evidence="9" type="ORF">AT9943_LOCUS1120</name>
</gene>
<keyword evidence="6" id="KW-0408">Iron</keyword>
<keyword evidence="8" id="KW-0812">Transmembrane</keyword>
<dbReference type="PROSITE" id="PS00086">
    <property type="entry name" value="CYTOCHROME_P450"/>
    <property type="match status" value="2"/>
</dbReference>
<evidence type="ECO:0000256" key="4">
    <source>
        <dbReference type="ARBA" id="ARBA00022723"/>
    </source>
</evidence>
<dbReference type="AlphaFoldDB" id="A0A7G2DQG3"/>